<evidence type="ECO:0000256" key="8">
    <source>
        <dbReference type="ARBA" id="ARBA00022840"/>
    </source>
</evidence>
<keyword evidence="8" id="KW-0067">ATP-binding</keyword>
<dbReference type="GO" id="GO:0005524">
    <property type="term" value="F:ATP binding"/>
    <property type="evidence" value="ECO:0007669"/>
    <property type="project" value="UniProtKB-KW"/>
</dbReference>
<comment type="similarity">
    <text evidence="2">Belongs to the protein kinase superfamily. CAMK Ser/Thr protein kinase family. PIM subfamily.</text>
</comment>
<feature type="domain" description="Protein kinase" evidence="12">
    <location>
        <begin position="1"/>
        <end position="143"/>
    </location>
</feature>
<evidence type="ECO:0000256" key="6">
    <source>
        <dbReference type="ARBA" id="ARBA00022741"/>
    </source>
</evidence>
<evidence type="ECO:0000313" key="13">
    <source>
        <dbReference type="EMBL" id="NXG26682.1"/>
    </source>
</evidence>
<dbReference type="AlphaFoldDB" id="A0A7K9AFM6"/>
<protein>
    <recommendedName>
        <fullName evidence="3">non-specific serine/threonine protein kinase</fullName>
        <ecNumber evidence="3">2.7.11.1</ecNumber>
    </recommendedName>
</protein>
<gene>
    <name evidence="13" type="primary">Pim1_4</name>
    <name evidence="13" type="ORF">GRAVAR_R06960</name>
</gene>
<evidence type="ECO:0000256" key="11">
    <source>
        <dbReference type="ARBA" id="ARBA00048679"/>
    </source>
</evidence>
<dbReference type="GO" id="GO:0004674">
    <property type="term" value="F:protein serine/threonine kinase activity"/>
    <property type="evidence" value="ECO:0007669"/>
    <property type="project" value="UniProtKB-KW"/>
</dbReference>
<feature type="non-terminal residue" evidence="13">
    <location>
        <position position="1"/>
    </location>
</feature>
<feature type="non-terminal residue" evidence="13">
    <location>
        <position position="143"/>
    </location>
</feature>
<evidence type="ECO:0000256" key="9">
    <source>
        <dbReference type="ARBA" id="ARBA00022842"/>
    </source>
</evidence>
<keyword evidence="6" id="KW-0547">Nucleotide-binding</keyword>
<dbReference type="Proteomes" id="UP000591535">
    <property type="component" value="Unassembled WGS sequence"/>
</dbReference>
<keyword evidence="7 13" id="KW-0418">Kinase</keyword>
<dbReference type="Gene3D" id="3.30.200.20">
    <property type="entry name" value="Phosphorylase Kinase, domain 1"/>
    <property type="match status" value="1"/>
</dbReference>
<evidence type="ECO:0000256" key="5">
    <source>
        <dbReference type="ARBA" id="ARBA00022679"/>
    </source>
</evidence>
<dbReference type="SUPFAM" id="SSF56112">
    <property type="entry name" value="Protein kinase-like (PK-like)"/>
    <property type="match status" value="1"/>
</dbReference>
<comment type="catalytic activity">
    <reaction evidence="10">
        <text>L-threonyl-[protein] + ATP = O-phospho-L-threonyl-[protein] + ADP + H(+)</text>
        <dbReference type="Rhea" id="RHEA:46608"/>
        <dbReference type="Rhea" id="RHEA-COMP:11060"/>
        <dbReference type="Rhea" id="RHEA-COMP:11605"/>
        <dbReference type="ChEBI" id="CHEBI:15378"/>
        <dbReference type="ChEBI" id="CHEBI:30013"/>
        <dbReference type="ChEBI" id="CHEBI:30616"/>
        <dbReference type="ChEBI" id="CHEBI:61977"/>
        <dbReference type="ChEBI" id="CHEBI:456216"/>
        <dbReference type="EC" id="2.7.11.1"/>
    </reaction>
</comment>
<evidence type="ECO:0000259" key="12">
    <source>
        <dbReference type="PROSITE" id="PS50011"/>
    </source>
</evidence>
<sequence>LQVAIKRVSWAGVSQWGTLPDGTCVPLEVLLLLRVSSAGFGGIVQLLDGFELPDSFALVMEHPERSRDLRDLLRERQFLPEDVAWGLFRQVLEAVRHCSSCGVLHHDIESENITVDVASGAEKLTDFGCATLSKDTMYTTWAG</sequence>
<keyword evidence="4" id="KW-0723">Serine/threonine-protein kinase</keyword>
<organism evidence="13 14">
    <name type="scientific">Grallaria varia</name>
    <name type="common">variegated antpitta</name>
    <dbReference type="NCBI Taxonomy" id="117165"/>
    <lineage>
        <taxon>Eukaryota</taxon>
        <taxon>Metazoa</taxon>
        <taxon>Chordata</taxon>
        <taxon>Craniata</taxon>
        <taxon>Vertebrata</taxon>
        <taxon>Euteleostomi</taxon>
        <taxon>Archelosauria</taxon>
        <taxon>Archosauria</taxon>
        <taxon>Dinosauria</taxon>
        <taxon>Saurischia</taxon>
        <taxon>Theropoda</taxon>
        <taxon>Coelurosauria</taxon>
        <taxon>Aves</taxon>
        <taxon>Neognathae</taxon>
        <taxon>Neoaves</taxon>
        <taxon>Telluraves</taxon>
        <taxon>Australaves</taxon>
        <taxon>Passeriformes</taxon>
        <taxon>Formicariidae</taxon>
        <taxon>Grallaria</taxon>
    </lineage>
</organism>
<evidence type="ECO:0000256" key="4">
    <source>
        <dbReference type="ARBA" id="ARBA00022527"/>
    </source>
</evidence>
<evidence type="ECO:0000256" key="10">
    <source>
        <dbReference type="ARBA" id="ARBA00047899"/>
    </source>
</evidence>
<keyword evidence="14" id="KW-1185">Reference proteome</keyword>
<dbReference type="PANTHER" id="PTHR22984">
    <property type="entry name" value="SERINE/THREONINE-PROTEIN KINASE PIM"/>
    <property type="match status" value="1"/>
</dbReference>
<dbReference type="InterPro" id="IPR000719">
    <property type="entry name" value="Prot_kinase_dom"/>
</dbReference>
<comment type="caution">
    <text evidence="13">The sequence shown here is derived from an EMBL/GenBank/DDBJ whole genome shotgun (WGS) entry which is preliminary data.</text>
</comment>
<keyword evidence="9" id="KW-0460">Magnesium</keyword>
<evidence type="ECO:0000256" key="7">
    <source>
        <dbReference type="ARBA" id="ARBA00022777"/>
    </source>
</evidence>
<dbReference type="PANTHER" id="PTHR22984:SF29">
    <property type="entry name" value="SERINE_THREONINE-PROTEIN KINASE PIM-1"/>
    <property type="match status" value="1"/>
</dbReference>
<dbReference type="EC" id="2.7.11.1" evidence="3"/>
<evidence type="ECO:0000256" key="2">
    <source>
        <dbReference type="ARBA" id="ARBA00005505"/>
    </source>
</evidence>
<keyword evidence="5" id="KW-0808">Transferase</keyword>
<dbReference type="Gene3D" id="1.10.510.10">
    <property type="entry name" value="Transferase(Phosphotransferase) domain 1"/>
    <property type="match status" value="1"/>
</dbReference>
<dbReference type="EMBL" id="VWZG01014329">
    <property type="protein sequence ID" value="NXG26682.1"/>
    <property type="molecule type" value="Genomic_DNA"/>
</dbReference>
<reference evidence="13 14" key="1">
    <citation type="submission" date="2019-09" db="EMBL/GenBank/DDBJ databases">
        <title>Bird 10,000 Genomes (B10K) Project - Family phase.</title>
        <authorList>
            <person name="Zhang G."/>
        </authorList>
    </citation>
    <scope>NUCLEOTIDE SEQUENCE [LARGE SCALE GENOMIC DNA]</scope>
    <source>
        <strain evidence="13">B10K-DU-001-02</strain>
        <tissue evidence="13">Muscle</tissue>
    </source>
</reference>
<dbReference type="Pfam" id="PF00069">
    <property type="entry name" value="Pkinase"/>
    <property type="match status" value="1"/>
</dbReference>
<proteinExistence type="inferred from homology"/>
<accession>A0A7K9AFM6</accession>
<evidence type="ECO:0000256" key="1">
    <source>
        <dbReference type="ARBA" id="ARBA00001946"/>
    </source>
</evidence>
<name>A0A7K9AFM6_9PASS</name>
<evidence type="ECO:0000256" key="3">
    <source>
        <dbReference type="ARBA" id="ARBA00012513"/>
    </source>
</evidence>
<dbReference type="GO" id="GO:0005737">
    <property type="term" value="C:cytoplasm"/>
    <property type="evidence" value="ECO:0007669"/>
    <property type="project" value="TreeGrafter"/>
</dbReference>
<comment type="catalytic activity">
    <reaction evidence="11">
        <text>L-seryl-[protein] + ATP = O-phospho-L-seryl-[protein] + ADP + H(+)</text>
        <dbReference type="Rhea" id="RHEA:17989"/>
        <dbReference type="Rhea" id="RHEA-COMP:9863"/>
        <dbReference type="Rhea" id="RHEA-COMP:11604"/>
        <dbReference type="ChEBI" id="CHEBI:15378"/>
        <dbReference type="ChEBI" id="CHEBI:29999"/>
        <dbReference type="ChEBI" id="CHEBI:30616"/>
        <dbReference type="ChEBI" id="CHEBI:83421"/>
        <dbReference type="ChEBI" id="CHEBI:456216"/>
        <dbReference type="EC" id="2.7.11.1"/>
    </reaction>
</comment>
<evidence type="ECO:0000313" key="14">
    <source>
        <dbReference type="Proteomes" id="UP000591535"/>
    </source>
</evidence>
<dbReference type="InterPro" id="IPR051138">
    <property type="entry name" value="PIM_Ser/Thr_kinase"/>
</dbReference>
<comment type="cofactor">
    <cofactor evidence="1">
        <name>Mg(2+)</name>
        <dbReference type="ChEBI" id="CHEBI:18420"/>
    </cofactor>
</comment>
<dbReference type="InterPro" id="IPR011009">
    <property type="entry name" value="Kinase-like_dom_sf"/>
</dbReference>
<dbReference type="PROSITE" id="PS50011">
    <property type="entry name" value="PROTEIN_KINASE_DOM"/>
    <property type="match status" value="1"/>
</dbReference>